<sequence length="64" mass="7174">MAESARHGQARPARWSYHWRDLLIKVREHAGTVFIAALFGMARRRSVRRGGTELSVAAEVLGLT</sequence>
<dbReference type="AlphaFoldDB" id="A0A8J3VF45"/>
<accession>A0A8J3VF45</accession>
<dbReference type="EMBL" id="BONY01000009">
    <property type="protein sequence ID" value="GIH03777.1"/>
    <property type="molecule type" value="Genomic_DNA"/>
</dbReference>
<gene>
    <name evidence="1" type="ORF">Rhe02_18440</name>
</gene>
<dbReference type="Proteomes" id="UP000612899">
    <property type="component" value="Unassembled WGS sequence"/>
</dbReference>
<reference evidence="1" key="1">
    <citation type="submission" date="2021-01" db="EMBL/GenBank/DDBJ databases">
        <title>Whole genome shotgun sequence of Rhizocola hellebori NBRC 109834.</title>
        <authorList>
            <person name="Komaki H."/>
            <person name="Tamura T."/>
        </authorList>
    </citation>
    <scope>NUCLEOTIDE SEQUENCE</scope>
    <source>
        <strain evidence="1">NBRC 109834</strain>
    </source>
</reference>
<evidence type="ECO:0000313" key="1">
    <source>
        <dbReference type="EMBL" id="GIH03777.1"/>
    </source>
</evidence>
<organism evidence="1 2">
    <name type="scientific">Rhizocola hellebori</name>
    <dbReference type="NCBI Taxonomy" id="1392758"/>
    <lineage>
        <taxon>Bacteria</taxon>
        <taxon>Bacillati</taxon>
        <taxon>Actinomycetota</taxon>
        <taxon>Actinomycetes</taxon>
        <taxon>Micromonosporales</taxon>
        <taxon>Micromonosporaceae</taxon>
        <taxon>Rhizocola</taxon>
    </lineage>
</organism>
<evidence type="ECO:0000313" key="2">
    <source>
        <dbReference type="Proteomes" id="UP000612899"/>
    </source>
</evidence>
<comment type="caution">
    <text evidence="1">The sequence shown here is derived from an EMBL/GenBank/DDBJ whole genome shotgun (WGS) entry which is preliminary data.</text>
</comment>
<protein>
    <submittedName>
        <fullName evidence="1">Uncharacterized protein</fullName>
    </submittedName>
</protein>
<keyword evidence="2" id="KW-1185">Reference proteome</keyword>
<name>A0A8J3VF45_9ACTN</name>
<proteinExistence type="predicted"/>